<dbReference type="PROSITE" id="PS50067">
    <property type="entry name" value="KINESIN_MOTOR_2"/>
    <property type="match status" value="1"/>
</dbReference>
<comment type="subcellular location">
    <subcellularLocation>
        <location evidence="1">Cytoplasm</location>
        <location evidence="1">Cytoskeleton</location>
    </subcellularLocation>
</comment>
<feature type="compositionally biased region" description="Polar residues" evidence="10">
    <location>
        <begin position="1061"/>
        <end position="1070"/>
    </location>
</feature>
<evidence type="ECO:0000256" key="6">
    <source>
        <dbReference type="ARBA" id="ARBA00023054"/>
    </source>
</evidence>
<comment type="similarity">
    <text evidence="9">Belongs to the TRAFAC class myosin-kinesin ATPase superfamily. Kinesin family.</text>
</comment>
<evidence type="ECO:0000256" key="5">
    <source>
        <dbReference type="ARBA" id="ARBA00022840"/>
    </source>
</evidence>
<feature type="compositionally biased region" description="Basic and acidic residues" evidence="10">
    <location>
        <begin position="604"/>
        <end position="616"/>
    </location>
</feature>
<dbReference type="PROSITE" id="PS00411">
    <property type="entry name" value="KINESIN_MOTOR_1"/>
    <property type="match status" value="1"/>
</dbReference>
<feature type="compositionally biased region" description="Polar residues" evidence="10">
    <location>
        <begin position="800"/>
        <end position="812"/>
    </location>
</feature>
<dbReference type="GO" id="GO:0005856">
    <property type="term" value="C:cytoskeleton"/>
    <property type="evidence" value="ECO:0007669"/>
    <property type="project" value="UniProtKB-SubCell"/>
</dbReference>
<dbReference type="PANTHER" id="PTHR47117:SF8">
    <property type="entry name" value="KINESIN FAMILY MEMBER 16B"/>
    <property type="match status" value="1"/>
</dbReference>
<dbReference type="Ensembl" id="ENSSAUT00010068345.1">
    <property type="protein sequence ID" value="ENSSAUP00010065259.1"/>
    <property type="gene ID" value="ENSSAUG00010026108.1"/>
</dbReference>
<dbReference type="Proteomes" id="UP000472265">
    <property type="component" value="Chromosome 15"/>
</dbReference>
<protein>
    <submittedName>
        <fullName evidence="12">Kinesin family member 16Bb</fullName>
    </submittedName>
</protein>
<feature type="region of interest" description="Disordered" evidence="10">
    <location>
        <begin position="745"/>
        <end position="764"/>
    </location>
</feature>
<name>A0A671YVW0_SPAAU</name>
<dbReference type="Pfam" id="PF00225">
    <property type="entry name" value="Kinesin"/>
    <property type="match status" value="1"/>
</dbReference>
<keyword evidence="6" id="KW-0175">Coiled coil</keyword>
<organism evidence="12 13">
    <name type="scientific">Sparus aurata</name>
    <name type="common">Gilthead sea bream</name>
    <dbReference type="NCBI Taxonomy" id="8175"/>
    <lineage>
        <taxon>Eukaryota</taxon>
        <taxon>Metazoa</taxon>
        <taxon>Chordata</taxon>
        <taxon>Craniata</taxon>
        <taxon>Vertebrata</taxon>
        <taxon>Euteleostomi</taxon>
        <taxon>Actinopterygii</taxon>
        <taxon>Neopterygii</taxon>
        <taxon>Teleostei</taxon>
        <taxon>Neoteleostei</taxon>
        <taxon>Acanthomorphata</taxon>
        <taxon>Eupercaria</taxon>
        <taxon>Spariformes</taxon>
        <taxon>Sparidae</taxon>
        <taxon>Sparus</taxon>
    </lineage>
</organism>
<evidence type="ECO:0000256" key="10">
    <source>
        <dbReference type="SAM" id="MobiDB-lite"/>
    </source>
</evidence>
<dbReference type="GO" id="GO:0007018">
    <property type="term" value="P:microtubule-based movement"/>
    <property type="evidence" value="ECO:0007669"/>
    <property type="project" value="InterPro"/>
</dbReference>
<evidence type="ECO:0000256" key="3">
    <source>
        <dbReference type="ARBA" id="ARBA00022553"/>
    </source>
</evidence>
<dbReference type="InterPro" id="IPR000253">
    <property type="entry name" value="FHA_dom"/>
</dbReference>
<dbReference type="GeneTree" id="ENSGT00940000162838"/>
<dbReference type="InParanoid" id="A0A671YVW0"/>
<feature type="region of interest" description="Disordered" evidence="10">
    <location>
        <begin position="1040"/>
        <end position="1070"/>
    </location>
</feature>
<keyword evidence="7 9" id="KW-0505">Motor protein</keyword>
<evidence type="ECO:0000256" key="4">
    <source>
        <dbReference type="ARBA" id="ARBA00022741"/>
    </source>
</evidence>
<feature type="domain" description="Kinesin motor" evidence="11">
    <location>
        <begin position="3"/>
        <end position="352"/>
    </location>
</feature>
<keyword evidence="5 9" id="KW-0067">ATP-binding</keyword>
<proteinExistence type="inferred from homology"/>
<dbReference type="SMART" id="SM00129">
    <property type="entry name" value="KISc"/>
    <property type="match status" value="1"/>
</dbReference>
<evidence type="ECO:0000313" key="13">
    <source>
        <dbReference type="Proteomes" id="UP000472265"/>
    </source>
</evidence>
<keyword evidence="8" id="KW-0206">Cytoskeleton</keyword>
<dbReference type="InterPro" id="IPR036961">
    <property type="entry name" value="Kinesin_motor_dom_sf"/>
</dbReference>
<sequence length="1416" mass="154712">MASVRVAVRVRPLNKRERQLSSKVIVHVKENTTSIHKPSSVGGEKLKDTVKIFSYEFSYDSTDRRSPAFASQERIFHDLGSDVLKAAFEGLNTCVFAYGQTGSGKSYTMMGHADDKGLIPRICEGLFSEIRSKNNAVSFCTEVSYLEIYNERVQDLLTKRTAPTDGGGLRVREHPRDGPYVENLSKHSILSYSDLEDLIVLGNANRTTASTGMNNVSSRSHAIFTISFTQAWLDAELPRETLSKIHLVDLAGSERANATCTTGTRLKEGANINKSLVTLGSVISALADLSGGATTKKKQIFIPFRDSVLTWLLKDSLGGNSVTTMIATVSPADVNYIETLSTLRYASRARNIVNSPTVNEDGSVKVIRELQAEVTRLQRLLEVSRGEPPSSVDVVEELHQNEEKVLALTKKWTSKWGETQSILQEEAVALRKEGSGVVLDCQLPHLIGIDDDLLSTGIILYYLKEGRTMIGSDEASCSQSIVLHWPGLLAEHCVLENRAGTVTLFPQDGALCLVNGCVVTEPCQLTQGAIIRLGRGTVLRFNHPTEAAHLKESCQSRLLSAVILSLTDMSKSAENLSEVMLQTPGKMEEKLNQQEVEQQVQESQNRRNPDIKRLSEENSGAPHQPRADEKTTGAEIKETVCGQMDVSSTETTESKVPSSCPTSATMEELMTTAIPGKYPVPHTNFKLDGGTPQGEVSTRDGLELERDLCHKSGPGLMSERPWRESWSGAGVSSYEGEEVWSGDASLQQTSVLGPRDGCGIRPKGNANEIQGAVADCYEGRPGSGGSSLGSTSHLQSSGGTNSTSVLPPTSAHSRLDKEPLSSQEACCLPEETTFENQFGCGEMDEPGGLKEIPGAAKVQNSGLGSLVSRVSWIVHDAGRLLLNSPTVFQQVREEGLQPVGARWSSHVGSLVRESNILSVVNDSQIFSIVKGSFVFSLIKDSHIISMVKELPLIQHIRVAITQKLQPKEAAQMIQGCINPDATQLPVLTQTFSKAKELPDDVALIPKGILTRIKDIGDVPLQQEQDTTGIHVKRVDKLFTEPVKPNSDPEVTHAPEDKDLASENSETQQSRTNVQIFHQTWIEFPDSLLNLQTLPFTNLMDILQSITSTTLLTSQKIVALFWMNVAKCSQPKPRPALLILLDAGLYTLIADSGLLVLFHHLPLLQLREVQISLAGHSLRLMGTTEESILGVYTYAQELTKELCWAILGIICPGDGRVSEHPLLQGDLMKMSLDWENHVPDLLLDAGLKVCCQFQKSLADLVYLLYSNMDQETVTVGEVQLLLYTGVGVCISPSTHTKHLAQLLLTDTHLGLVQEDAVFHPAPCSVTIAPRRAQFHDLTLRQRSDVRCILVHDEDERGAVRLDVILANVRGRGHPESMTKAAAPPVHVSNSSQHAEVWKLTFSCSSEAACLINHLSNA</sequence>
<feature type="compositionally biased region" description="Low complexity" evidence="10">
    <location>
        <begin position="594"/>
        <end position="603"/>
    </location>
</feature>
<dbReference type="GO" id="GO:0005737">
    <property type="term" value="C:cytoplasm"/>
    <property type="evidence" value="ECO:0007669"/>
    <property type="project" value="UniProtKB-ARBA"/>
</dbReference>
<dbReference type="PRINTS" id="PR00380">
    <property type="entry name" value="KINESINHEAVY"/>
</dbReference>
<dbReference type="OMA" id="ICEGLFM"/>
<keyword evidence="3" id="KW-0597">Phosphoprotein</keyword>
<dbReference type="InterPro" id="IPR008984">
    <property type="entry name" value="SMAD_FHA_dom_sf"/>
</dbReference>
<dbReference type="InterPro" id="IPR019821">
    <property type="entry name" value="Kinesin_motor_CS"/>
</dbReference>
<dbReference type="PANTHER" id="PTHR47117">
    <property type="entry name" value="STAR-RELATED LIPID TRANSFER PROTEIN 9"/>
    <property type="match status" value="1"/>
</dbReference>
<evidence type="ECO:0000313" key="12">
    <source>
        <dbReference type="Ensembl" id="ENSSAUP00010065259.1"/>
    </source>
</evidence>
<gene>
    <name evidence="12" type="primary">kif16bb</name>
</gene>
<feature type="binding site" evidence="9">
    <location>
        <begin position="99"/>
        <end position="106"/>
    </location>
    <ligand>
        <name>ATP</name>
        <dbReference type="ChEBI" id="CHEBI:30616"/>
    </ligand>
</feature>
<feature type="compositionally biased region" description="Basic and acidic residues" evidence="10">
    <location>
        <begin position="625"/>
        <end position="635"/>
    </location>
</feature>
<evidence type="ECO:0000259" key="11">
    <source>
        <dbReference type="PROSITE" id="PS50067"/>
    </source>
</evidence>
<dbReference type="OrthoDB" id="3176171at2759"/>
<evidence type="ECO:0000256" key="7">
    <source>
        <dbReference type="ARBA" id="ARBA00023175"/>
    </source>
</evidence>
<evidence type="ECO:0000256" key="9">
    <source>
        <dbReference type="PROSITE-ProRule" id="PRU00283"/>
    </source>
</evidence>
<feature type="compositionally biased region" description="Low complexity" evidence="10">
    <location>
        <begin position="788"/>
        <end position="799"/>
    </location>
</feature>
<dbReference type="GO" id="GO:0005524">
    <property type="term" value="F:ATP binding"/>
    <property type="evidence" value="ECO:0007669"/>
    <property type="project" value="UniProtKB-UniRule"/>
</dbReference>
<keyword evidence="13" id="KW-1185">Reference proteome</keyword>
<dbReference type="Gene3D" id="2.60.200.20">
    <property type="match status" value="1"/>
</dbReference>
<dbReference type="InterPro" id="IPR001752">
    <property type="entry name" value="Kinesin_motor_dom"/>
</dbReference>
<feature type="region of interest" description="Disordered" evidence="10">
    <location>
        <begin position="594"/>
        <end position="635"/>
    </location>
</feature>
<keyword evidence="4 9" id="KW-0547">Nucleotide-binding</keyword>
<reference evidence="12" key="3">
    <citation type="submission" date="2025-09" db="UniProtKB">
        <authorList>
            <consortium name="Ensembl"/>
        </authorList>
    </citation>
    <scope>IDENTIFICATION</scope>
</reference>
<dbReference type="FunFam" id="2.60.200.20:FF:000005">
    <property type="entry name" value="Kinesin family member 16B"/>
    <property type="match status" value="1"/>
</dbReference>
<evidence type="ECO:0000256" key="1">
    <source>
        <dbReference type="ARBA" id="ARBA00004245"/>
    </source>
</evidence>
<feature type="compositionally biased region" description="Basic and acidic residues" evidence="10">
    <location>
        <begin position="1049"/>
        <end position="1060"/>
    </location>
</feature>
<dbReference type="SUPFAM" id="SSF52540">
    <property type="entry name" value="P-loop containing nucleoside triphosphate hydrolases"/>
    <property type="match status" value="1"/>
</dbReference>
<dbReference type="GO" id="GO:0003777">
    <property type="term" value="F:microtubule motor activity"/>
    <property type="evidence" value="ECO:0007669"/>
    <property type="project" value="InterPro"/>
</dbReference>
<dbReference type="InterPro" id="IPR027417">
    <property type="entry name" value="P-loop_NTPase"/>
</dbReference>
<dbReference type="Pfam" id="PF00498">
    <property type="entry name" value="FHA"/>
    <property type="match status" value="1"/>
</dbReference>
<evidence type="ECO:0000256" key="2">
    <source>
        <dbReference type="ARBA" id="ARBA00022490"/>
    </source>
</evidence>
<accession>A0A671YVW0</accession>
<reference evidence="12" key="1">
    <citation type="submission" date="2021-04" db="EMBL/GenBank/DDBJ databases">
        <authorList>
            <consortium name="Wellcome Sanger Institute Data Sharing"/>
        </authorList>
    </citation>
    <scope>NUCLEOTIDE SEQUENCE [LARGE SCALE GENOMIC DNA]</scope>
</reference>
<reference evidence="12" key="2">
    <citation type="submission" date="2025-08" db="UniProtKB">
        <authorList>
            <consortium name="Ensembl"/>
        </authorList>
    </citation>
    <scope>IDENTIFICATION</scope>
</reference>
<dbReference type="GO" id="GO:0008017">
    <property type="term" value="F:microtubule binding"/>
    <property type="evidence" value="ECO:0007669"/>
    <property type="project" value="InterPro"/>
</dbReference>
<keyword evidence="2" id="KW-0963">Cytoplasm</keyword>
<feature type="region of interest" description="Disordered" evidence="10">
    <location>
        <begin position="777"/>
        <end position="822"/>
    </location>
</feature>
<dbReference type="FunFam" id="3.40.850.10:FF:000021">
    <property type="entry name" value="kinesin-like protein KIF16B isoform X1"/>
    <property type="match status" value="1"/>
</dbReference>
<dbReference type="SUPFAM" id="SSF49879">
    <property type="entry name" value="SMAD/FHA domain"/>
    <property type="match status" value="1"/>
</dbReference>
<evidence type="ECO:0000256" key="8">
    <source>
        <dbReference type="ARBA" id="ARBA00023212"/>
    </source>
</evidence>
<dbReference type="Gene3D" id="3.40.850.10">
    <property type="entry name" value="Kinesin motor domain"/>
    <property type="match status" value="1"/>
</dbReference>